<dbReference type="PROSITE" id="PS00760">
    <property type="entry name" value="SPASE_I_2"/>
    <property type="match status" value="1"/>
</dbReference>
<feature type="active site" evidence="5">
    <location>
        <position position="39"/>
    </location>
</feature>
<dbReference type="AlphaFoldDB" id="A0A511UUY3"/>
<dbReference type="EC" id="3.4.21.89" evidence="3 6"/>
<feature type="transmembrane region" description="Helical" evidence="6">
    <location>
        <begin position="12"/>
        <end position="35"/>
    </location>
</feature>
<dbReference type="GO" id="GO:0004252">
    <property type="term" value="F:serine-type endopeptidase activity"/>
    <property type="evidence" value="ECO:0007669"/>
    <property type="project" value="InterPro"/>
</dbReference>
<feature type="active site" evidence="5">
    <location>
        <position position="80"/>
    </location>
</feature>
<dbReference type="GO" id="GO:0005886">
    <property type="term" value="C:plasma membrane"/>
    <property type="evidence" value="ECO:0007669"/>
    <property type="project" value="UniProtKB-SubCell"/>
</dbReference>
<evidence type="ECO:0000256" key="6">
    <source>
        <dbReference type="RuleBase" id="RU362042"/>
    </source>
</evidence>
<feature type="domain" description="Peptidase S26" evidence="7">
    <location>
        <begin position="9"/>
        <end position="176"/>
    </location>
</feature>
<dbReference type="PROSITE" id="PS00761">
    <property type="entry name" value="SPASE_I_3"/>
    <property type="match status" value="1"/>
</dbReference>
<dbReference type="InterPro" id="IPR019533">
    <property type="entry name" value="Peptidase_S26"/>
</dbReference>
<dbReference type="InterPro" id="IPR000223">
    <property type="entry name" value="Pept_S26A_signal_pept_1"/>
</dbReference>
<keyword evidence="6" id="KW-0812">Transmembrane</keyword>
<keyword evidence="6" id="KW-0645">Protease</keyword>
<dbReference type="NCBIfam" id="TIGR02227">
    <property type="entry name" value="sigpep_I_bact"/>
    <property type="match status" value="1"/>
</dbReference>
<protein>
    <recommendedName>
        <fullName evidence="3 6">Signal peptidase I</fullName>
        <ecNumber evidence="3 6">3.4.21.89</ecNumber>
    </recommendedName>
</protein>
<dbReference type="InterPro" id="IPR019757">
    <property type="entry name" value="Pept_S26A_signal_pept_1_Lys-AS"/>
</dbReference>
<dbReference type="PRINTS" id="PR00727">
    <property type="entry name" value="LEADERPTASE"/>
</dbReference>
<evidence type="ECO:0000256" key="5">
    <source>
        <dbReference type="PIRSR" id="PIRSR600223-1"/>
    </source>
</evidence>
<evidence type="ECO:0000256" key="2">
    <source>
        <dbReference type="ARBA" id="ARBA00004401"/>
    </source>
</evidence>
<keyword evidence="4 6" id="KW-0378">Hydrolase</keyword>
<organism evidence="8 9">
    <name type="scientific">Cerasibacillus quisquiliarum</name>
    <dbReference type="NCBI Taxonomy" id="227865"/>
    <lineage>
        <taxon>Bacteria</taxon>
        <taxon>Bacillati</taxon>
        <taxon>Bacillota</taxon>
        <taxon>Bacilli</taxon>
        <taxon>Bacillales</taxon>
        <taxon>Bacillaceae</taxon>
        <taxon>Cerasibacillus</taxon>
    </lineage>
</organism>
<reference evidence="8 9" key="1">
    <citation type="submission" date="2019-07" db="EMBL/GenBank/DDBJ databases">
        <title>Whole genome shotgun sequence of Cerasibacillus quisquiliarum NBRC 102429.</title>
        <authorList>
            <person name="Hosoyama A."/>
            <person name="Uohara A."/>
            <person name="Ohji S."/>
            <person name="Ichikawa N."/>
        </authorList>
    </citation>
    <scope>NUCLEOTIDE SEQUENCE [LARGE SCALE GENOMIC DNA]</scope>
    <source>
        <strain evidence="8 9">NBRC 102429</strain>
    </source>
</reference>
<dbReference type="Proteomes" id="UP000321491">
    <property type="component" value="Unassembled WGS sequence"/>
</dbReference>
<dbReference type="CDD" id="cd06530">
    <property type="entry name" value="S26_SPase_I"/>
    <property type="match status" value="1"/>
</dbReference>
<evidence type="ECO:0000313" key="8">
    <source>
        <dbReference type="EMBL" id="GEN30409.1"/>
    </source>
</evidence>
<dbReference type="Gene3D" id="2.10.109.10">
    <property type="entry name" value="Umud Fragment, subunit A"/>
    <property type="match status" value="1"/>
</dbReference>
<dbReference type="SUPFAM" id="SSF51306">
    <property type="entry name" value="LexA/Signal peptidase"/>
    <property type="match status" value="1"/>
</dbReference>
<dbReference type="OrthoDB" id="9802919at2"/>
<name>A0A511UUY3_9BACI</name>
<dbReference type="RefSeq" id="WP_146935649.1">
    <property type="nucleotide sequence ID" value="NZ_BJXW01000008.1"/>
</dbReference>
<keyword evidence="6" id="KW-0472">Membrane</keyword>
<dbReference type="PANTHER" id="PTHR43390:SF8">
    <property type="entry name" value="SIGNAL PEPTIDASE I"/>
    <property type="match status" value="1"/>
</dbReference>
<dbReference type="EMBL" id="BJXW01000008">
    <property type="protein sequence ID" value="GEN30409.1"/>
    <property type="molecule type" value="Genomic_DNA"/>
</dbReference>
<comment type="subcellular location">
    <subcellularLocation>
        <location evidence="2">Cell membrane</location>
        <topology evidence="2">Single-pass type II membrane protein</topology>
    </subcellularLocation>
    <subcellularLocation>
        <location evidence="6">Membrane</location>
        <topology evidence="6">Single-pass type II membrane protein</topology>
    </subcellularLocation>
</comment>
<proteinExistence type="inferred from homology"/>
<keyword evidence="9" id="KW-1185">Reference proteome</keyword>
<dbReference type="Pfam" id="PF10502">
    <property type="entry name" value="Peptidase_S26"/>
    <property type="match status" value="1"/>
</dbReference>
<evidence type="ECO:0000313" key="9">
    <source>
        <dbReference type="Proteomes" id="UP000321491"/>
    </source>
</evidence>
<evidence type="ECO:0000256" key="1">
    <source>
        <dbReference type="ARBA" id="ARBA00000677"/>
    </source>
</evidence>
<evidence type="ECO:0000256" key="3">
    <source>
        <dbReference type="ARBA" id="ARBA00013208"/>
    </source>
</evidence>
<evidence type="ECO:0000259" key="7">
    <source>
        <dbReference type="Pfam" id="PF10502"/>
    </source>
</evidence>
<dbReference type="PANTHER" id="PTHR43390">
    <property type="entry name" value="SIGNAL PEPTIDASE I"/>
    <property type="match status" value="1"/>
</dbReference>
<keyword evidence="6" id="KW-1133">Transmembrane helix</keyword>
<dbReference type="InterPro" id="IPR036286">
    <property type="entry name" value="LexA/Signal_pep-like_sf"/>
</dbReference>
<dbReference type="InterPro" id="IPR019758">
    <property type="entry name" value="Pept_S26A_signal_pept_1_CS"/>
</dbReference>
<accession>A0A511UUY3</accession>
<comment type="caution">
    <text evidence="8">The sequence shown here is derived from an EMBL/GenBank/DDBJ whole genome shotgun (WGS) entry which is preliminary data.</text>
</comment>
<comment type="similarity">
    <text evidence="6">Belongs to the peptidase S26 family.</text>
</comment>
<gene>
    <name evidence="8" type="ORF">CQU01_06470</name>
</gene>
<dbReference type="GO" id="GO:0006465">
    <property type="term" value="P:signal peptide processing"/>
    <property type="evidence" value="ECO:0007669"/>
    <property type="project" value="InterPro"/>
</dbReference>
<sequence>MKKQKSDWFDWIKALLIAVAVAFVIRTFFFIPIIVDGPSMLPTLHDRDQMIVNKFVYRIKKPERFDIVVFHASDKKDFIKRVIGLPGEHVAVKDNILYIDHEPVEEPFLSELKENMKPYQILTEDFQLENLPGGYAAIPENHVLVLGDNRSNSVDSRSIGLISMDQIVGKTSLIYWPMDRIQIVGK</sequence>
<evidence type="ECO:0000256" key="4">
    <source>
        <dbReference type="ARBA" id="ARBA00022801"/>
    </source>
</evidence>
<comment type="catalytic activity">
    <reaction evidence="1 6">
        <text>Cleavage of hydrophobic, N-terminal signal or leader sequences from secreted and periplasmic proteins.</text>
        <dbReference type="EC" id="3.4.21.89"/>
    </reaction>
</comment>
<dbReference type="GO" id="GO:0009003">
    <property type="term" value="F:signal peptidase activity"/>
    <property type="evidence" value="ECO:0007669"/>
    <property type="project" value="UniProtKB-EC"/>
</dbReference>